<dbReference type="EMBL" id="JACHDS010000001">
    <property type="protein sequence ID" value="MBB6172859.1"/>
    <property type="molecule type" value="Genomic_DNA"/>
</dbReference>
<dbReference type="InterPro" id="IPR045443">
    <property type="entry name" value="DUF6504"/>
</dbReference>
<dbReference type="RefSeq" id="WP_184076091.1">
    <property type="nucleotide sequence ID" value="NZ_JACHDS010000001.1"/>
</dbReference>
<organism evidence="2 3">
    <name type="scientific">Nocardiopsis mwathae</name>
    <dbReference type="NCBI Taxonomy" id="1472723"/>
    <lineage>
        <taxon>Bacteria</taxon>
        <taxon>Bacillati</taxon>
        <taxon>Actinomycetota</taxon>
        <taxon>Actinomycetes</taxon>
        <taxon>Streptosporangiales</taxon>
        <taxon>Nocardiopsidaceae</taxon>
        <taxon>Nocardiopsis</taxon>
    </lineage>
</organism>
<dbReference type="AlphaFoldDB" id="A0A7W9YIR4"/>
<gene>
    <name evidence="2" type="ORF">HNR23_002919</name>
</gene>
<dbReference type="Pfam" id="PF20114">
    <property type="entry name" value="DUF6504"/>
    <property type="match status" value="1"/>
</dbReference>
<reference evidence="2 3" key="1">
    <citation type="submission" date="2020-08" db="EMBL/GenBank/DDBJ databases">
        <title>Sequencing the genomes of 1000 actinobacteria strains.</title>
        <authorList>
            <person name="Klenk H.-P."/>
        </authorList>
    </citation>
    <scope>NUCLEOTIDE SEQUENCE [LARGE SCALE GENOMIC DNA]</scope>
    <source>
        <strain evidence="2 3">DSM 46659</strain>
    </source>
</reference>
<comment type="caution">
    <text evidence="2">The sequence shown here is derived from an EMBL/GenBank/DDBJ whole genome shotgun (WGS) entry which is preliminary data.</text>
</comment>
<name>A0A7W9YIR4_9ACTN</name>
<proteinExistence type="predicted"/>
<sequence>MARVYGVRISVVDREGRPQRFTWDGRIYTVRRIIDHWVTLRTDWTPAAHDRLPQRTFWRVEAGADRAPGVYELRHDSTTGEWLLARVWD</sequence>
<evidence type="ECO:0000313" key="2">
    <source>
        <dbReference type="EMBL" id="MBB6172859.1"/>
    </source>
</evidence>
<evidence type="ECO:0000259" key="1">
    <source>
        <dbReference type="Pfam" id="PF20114"/>
    </source>
</evidence>
<feature type="domain" description="DUF6504" evidence="1">
    <location>
        <begin position="14"/>
        <end position="89"/>
    </location>
</feature>
<keyword evidence="3" id="KW-1185">Reference proteome</keyword>
<protein>
    <recommendedName>
        <fullName evidence="1">DUF6504 domain-containing protein</fullName>
    </recommendedName>
</protein>
<accession>A0A7W9YIR4</accession>
<evidence type="ECO:0000313" key="3">
    <source>
        <dbReference type="Proteomes" id="UP000546642"/>
    </source>
</evidence>
<dbReference type="Proteomes" id="UP000546642">
    <property type="component" value="Unassembled WGS sequence"/>
</dbReference>